<accession>A0ABW0FXI4</accession>
<dbReference type="EMBL" id="JBHSLF010000025">
    <property type="protein sequence ID" value="MFC5345023.1"/>
    <property type="molecule type" value="Genomic_DNA"/>
</dbReference>
<keyword evidence="2" id="KW-1185">Reference proteome</keyword>
<evidence type="ECO:0000313" key="1">
    <source>
        <dbReference type="EMBL" id="MFC5345023.1"/>
    </source>
</evidence>
<proteinExistence type="predicted"/>
<protein>
    <submittedName>
        <fullName evidence="1">Uncharacterized protein</fullName>
    </submittedName>
</protein>
<comment type="caution">
    <text evidence="1">The sequence shown here is derived from an EMBL/GenBank/DDBJ whole genome shotgun (WGS) entry which is preliminary data.</text>
</comment>
<gene>
    <name evidence="1" type="ORF">ACFPIE_13945</name>
</gene>
<dbReference type="Proteomes" id="UP001596152">
    <property type="component" value="Unassembled WGS sequence"/>
</dbReference>
<reference evidence="2" key="1">
    <citation type="journal article" date="2019" name="Int. J. Syst. Evol. Microbiol.">
        <title>The Global Catalogue of Microorganisms (GCM) 10K type strain sequencing project: providing services to taxonomists for standard genome sequencing and annotation.</title>
        <authorList>
            <consortium name="The Broad Institute Genomics Platform"/>
            <consortium name="The Broad Institute Genome Sequencing Center for Infectious Disease"/>
            <person name="Wu L."/>
            <person name="Ma J."/>
        </authorList>
    </citation>
    <scope>NUCLEOTIDE SEQUENCE [LARGE SCALE GENOMIC DNA]</scope>
    <source>
        <strain evidence="2">JCM 12125</strain>
    </source>
</reference>
<organism evidence="1 2">
    <name type="scientific">Brevundimonas staleyi</name>
    <dbReference type="NCBI Taxonomy" id="74326"/>
    <lineage>
        <taxon>Bacteria</taxon>
        <taxon>Pseudomonadati</taxon>
        <taxon>Pseudomonadota</taxon>
        <taxon>Alphaproteobacteria</taxon>
        <taxon>Caulobacterales</taxon>
        <taxon>Caulobacteraceae</taxon>
        <taxon>Brevundimonas</taxon>
    </lineage>
</organism>
<sequence>MYDLENTGPVPADLGTRLVFEKERIPLVQLVEALEAAGQTLKGRRFIDCVIHGPCVIIPAQETTFDNCNLGDVAGNVRNLFLRAAGPMIIGGVPLNDSAFDGCIFMGVGFAGDDAFVDAFIDLLTPKA</sequence>
<evidence type="ECO:0000313" key="2">
    <source>
        <dbReference type="Proteomes" id="UP001596152"/>
    </source>
</evidence>
<dbReference type="RefSeq" id="WP_374038105.1">
    <property type="nucleotide sequence ID" value="NZ_CP169082.1"/>
</dbReference>
<name>A0ABW0FXI4_9CAUL</name>